<dbReference type="Gene3D" id="3.30.1380.10">
    <property type="match status" value="1"/>
</dbReference>
<feature type="domain" description="D-alanyl-D-alanine carboxypeptidase-like core" evidence="3">
    <location>
        <begin position="161"/>
        <end position="281"/>
    </location>
</feature>
<dbReference type="GO" id="GO:0006508">
    <property type="term" value="P:proteolysis"/>
    <property type="evidence" value="ECO:0007669"/>
    <property type="project" value="InterPro"/>
</dbReference>
<dbReference type="PANTHER" id="PTHR34385">
    <property type="entry name" value="D-ALANYL-D-ALANINE CARBOXYPEPTIDASE"/>
    <property type="match status" value="1"/>
</dbReference>
<accession>A0A1F6FF77</accession>
<evidence type="ECO:0000313" key="5">
    <source>
        <dbReference type="Proteomes" id="UP000177325"/>
    </source>
</evidence>
<keyword evidence="2" id="KW-1133">Transmembrane helix</keyword>
<name>A0A1F6FF77_9BACT</name>
<dbReference type="InterPro" id="IPR003709">
    <property type="entry name" value="VanY-like_core_dom"/>
</dbReference>
<dbReference type="AlphaFoldDB" id="A0A1F6FF77"/>
<dbReference type="InterPro" id="IPR052179">
    <property type="entry name" value="DD-CPase-like"/>
</dbReference>
<sequence length="312" mass="36229">MEIEKRGTNLMFIAVLVTLLAVMGYLYYEYYTQNQKINMLLEERNYFLLENASSTHTLTEERELASSTIADLSERLALTLEELEDVERDLKKEEDRNEEFEDQIREISGTVGVLDKLSKTDEELLQKYSRTYFLNENFVPMKIRQIDAEYILPGKKDQYFHGDAIGFLTDMLDAAKRAGHDLKIISAYRSFDEQADLKGQYTQVYGSGSNAFSADQGYSEHQLGTTVDLTDPVTGGTYTSFAQTEAYAWLIENAHRYGFILSYPEDNGFYIYEPWHWRFVGVDLASDLHREDKSFYDLDQRQLDEYLISIFD</sequence>
<dbReference type="Pfam" id="PF02557">
    <property type="entry name" value="VanY"/>
    <property type="match status" value="1"/>
</dbReference>
<dbReference type="GO" id="GO:0008233">
    <property type="term" value="F:peptidase activity"/>
    <property type="evidence" value="ECO:0007669"/>
    <property type="project" value="InterPro"/>
</dbReference>
<dbReference type="PANTHER" id="PTHR34385:SF1">
    <property type="entry name" value="PEPTIDOGLYCAN L-ALANYL-D-GLUTAMATE ENDOPEPTIDASE CWLK"/>
    <property type="match status" value="1"/>
</dbReference>
<evidence type="ECO:0000313" key="4">
    <source>
        <dbReference type="EMBL" id="OGG84505.1"/>
    </source>
</evidence>
<comment type="caution">
    <text evidence="4">The sequence shown here is derived from an EMBL/GenBank/DDBJ whole genome shotgun (WGS) entry which is preliminary data.</text>
</comment>
<dbReference type="InterPro" id="IPR058193">
    <property type="entry name" value="VanY/YodJ_core_dom"/>
</dbReference>
<dbReference type="CDD" id="cd14852">
    <property type="entry name" value="LD-carboxypeptidase"/>
    <property type="match status" value="1"/>
</dbReference>
<evidence type="ECO:0000259" key="3">
    <source>
        <dbReference type="Pfam" id="PF02557"/>
    </source>
</evidence>
<dbReference type="Proteomes" id="UP000177325">
    <property type="component" value="Unassembled WGS sequence"/>
</dbReference>
<keyword evidence="2" id="KW-0812">Transmembrane</keyword>
<dbReference type="SUPFAM" id="SSF55166">
    <property type="entry name" value="Hedgehog/DD-peptidase"/>
    <property type="match status" value="1"/>
</dbReference>
<gene>
    <name evidence="4" type="ORF">A3G90_00205</name>
</gene>
<organism evidence="4 5">
    <name type="scientific">Candidatus Kaiserbacteria bacterium RIFCSPLOWO2_12_FULL_45_26</name>
    <dbReference type="NCBI Taxonomy" id="1798525"/>
    <lineage>
        <taxon>Bacteria</taxon>
        <taxon>Candidatus Kaiseribacteriota</taxon>
    </lineage>
</organism>
<proteinExistence type="predicted"/>
<dbReference type="STRING" id="1798525.A3G90_00205"/>
<dbReference type="InterPro" id="IPR009045">
    <property type="entry name" value="Zn_M74/Hedgehog-like"/>
</dbReference>
<reference evidence="4 5" key="1">
    <citation type="journal article" date="2016" name="Nat. Commun.">
        <title>Thousands of microbial genomes shed light on interconnected biogeochemical processes in an aquifer system.</title>
        <authorList>
            <person name="Anantharaman K."/>
            <person name="Brown C.T."/>
            <person name="Hug L.A."/>
            <person name="Sharon I."/>
            <person name="Castelle C.J."/>
            <person name="Probst A.J."/>
            <person name="Thomas B.C."/>
            <person name="Singh A."/>
            <person name="Wilkins M.J."/>
            <person name="Karaoz U."/>
            <person name="Brodie E.L."/>
            <person name="Williams K.H."/>
            <person name="Hubbard S.S."/>
            <person name="Banfield J.F."/>
        </authorList>
    </citation>
    <scope>NUCLEOTIDE SEQUENCE [LARGE SCALE GENOMIC DNA]</scope>
</reference>
<keyword evidence="2" id="KW-0472">Membrane</keyword>
<feature type="coiled-coil region" evidence="1">
    <location>
        <begin position="69"/>
        <end position="110"/>
    </location>
</feature>
<evidence type="ECO:0000256" key="1">
    <source>
        <dbReference type="SAM" id="Coils"/>
    </source>
</evidence>
<dbReference type="EMBL" id="MFMM01000001">
    <property type="protein sequence ID" value="OGG84505.1"/>
    <property type="molecule type" value="Genomic_DNA"/>
</dbReference>
<feature type="transmembrane region" description="Helical" evidence="2">
    <location>
        <begin position="7"/>
        <end position="28"/>
    </location>
</feature>
<protein>
    <recommendedName>
        <fullName evidence="3">D-alanyl-D-alanine carboxypeptidase-like core domain-containing protein</fullName>
    </recommendedName>
</protein>
<keyword evidence="1" id="KW-0175">Coiled coil</keyword>
<evidence type="ECO:0000256" key="2">
    <source>
        <dbReference type="SAM" id="Phobius"/>
    </source>
</evidence>